<feature type="region of interest" description="Disordered" evidence="1">
    <location>
        <begin position="405"/>
        <end position="532"/>
    </location>
</feature>
<protein>
    <recommendedName>
        <fullName evidence="2">TRIP4/RQT4 C2HC5-type zinc finger domain-containing protein</fullName>
    </recommendedName>
</protein>
<dbReference type="PANTHER" id="PTHR12963:SF4">
    <property type="entry name" value="ACTIVATING SIGNAL COINTEGRATOR 1"/>
    <property type="match status" value="1"/>
</dbReference>
<dbReference type="InterPro" id="IPR039128">
    <property type="entry name" value="TRIP4-like"/>
</dbReference>
<dbReference type="GO" id="GO:0045893">
    <property type="term" value="P:positive regulation of DNA-templated transcription"/>
    <property type="evidence" value="ECO:0007669"/>
    <property type="project" value="TreeGrafter"/>
</dbReference>
<feature type="region of interest" description="Disordered" evidence="1">
    <location>
        <begin position="68"/>
        <end position="169"/>
    </location>
</feature>
<feature type="compositionally biased region" description="Basic and acidic residues" evidence="1">
    <location>
        <begin position="523"/>
        <end position="532"/>
    </location>
</feature>
<dbReference type="GO" id="GO:0180022">
    <property type="term" value="C:RQC-trigger complex"/>
    <property type="evidence" value="ECO:0007669"/>
    <property type="project" value="InterPro"/>
</dbReference>
<proteinExistence type="predicted"/>
<dbReference type="GO" id="GO:0008270">
    <property type="term" value="F:zinc ion binding"/>
    <property type="evidence" value="ECO:0007669"/>
    <property type="project" value="InterPro"/>
</dbReference>
<dbReference type="Proteomes" id="UP000224080">
    <property type="component" value="Unassembled WGS sequence"/>
</dbReference>
<sequence>MPLDTPLKAWALPRLSALLAGLDEASLTQLLEYTVSLDADGGAEHLRNILGDSARALEFIVGFGERWRRSGGGGGGGGEMEGTREVAGGSERQRQRQRQEGRKPPAAAGALISEYLPNVRSKAARGAGAKRQQQQQQQQGQASASPSRNRPSTSTSTATSTKSTTTTTTSNIADLTAAIAQLELTTNPSLSTSTSTTTSSSSSRNPRKKCNCQATLHPIFTPAPNCLNCGKIICALEGLRPCSFCQQPLLSPAQVQEMIRELRAERGSEKMRAHNNGKGARRGELYDETIPVDNSSSSGGGGGALDGGPTPSSSSSETTTQRDLAAAKAHRDKLLHFQAQNARRTKVVDEVAEFETPDVHAASTLWMSAGQRALALKRQQKVLREMEERGKEEWERRGGSVVVSLSFEGGGSGKGKGKGGRGVQRGVLRRVEERVEERGEEEMEEEVLEEEEQEEEGKGAFGNNPLLAGGGLVRPVWKGKGADGDQSASRGERRQRQTWRRVQDDDEDNERWILDGGLYGYGQERRETEGGE</sequence>
<dbReference type="GO" id="GO:0005634">
    <property type="term" value="C:nucleus"/>
    <property type="evidence" value="ECO:0007669"/>
    <property type="project" value="InterPro"/>
</dbReference>
<name>A0A2B7WI50_9EURO</name>
<dbReference type="Pfam" id="PF06221">
    <property type="entry name" value="zf-C2HC5"/>
    <property type="match status" value="1"/>
</dbReference>
<feature type="region of interest" description="Disordered" evidence="1">
    <location>
        <begin position="186"/>
        <end position="209"/>
    </location>
</feature>
<organism evidence="3 4">
    <name type="scientific">Blastomyces parvus</name>
    <dbReference type="NCBI Taxonomy" id="2060905"/>
    <lineage>
        <taxon>Eukaryota</taxon>
        <taxon>Fungi</taxon>
        <taxon>Dikarya</taxon>
        <taxon>Ascomycota</taxon>
        <taxon>Pezizomycotina</taxon>
        <taxon>Eurotiomycetes</taxon>
        <taxon>Eurotiomycetidae</taxon>
        <taxon>Onygenales</taxon>
        <taxon>Ajellomycetaceae</taxon>
        <taxon>Blastomyces</taxon>
    </lineage>
</organism>
<feature type="compositionally biased region" description="Low complexity" evidence="1">
    <location>
        <begin position="186"/>
        <end position="204"/>
    </location>
</feature>
<reference evidence="3 4" key="1">
    <citation type="submission" date="2017-10" db="EMBL/GenBank/DDBJ databases">
        <title>Comparative genomics in systemic dimorphic fungi from Ajellomycetaceae.</title>
        <authorList>
            <person name="Munoz J.F."/>
            <person name="Mcewen J.G."/>
            <person name="Clay O.K."/>
            <person name="Cuomo C.A."/>
        </authorList>
    </citation>
    <scope>NUCLEOTIDE SEQUENCE [LARGE SCALE GENOMIC DNA]</scope>
    <source>
        <strain evidence="3 4">UAMH130</strain>
    </source>
</reference>
<feature type="compositionally biased region" description="Acidic residues" evidence="1">
    <location>
        <begin position="438"/>
        <end position="455"/>
    </location>
</feature>
<feature type="compositionally biased region" description="Basic and acidic residues" evidence="1">
    <location>
        <begin position="91"/>
        <end position="103"/>
    </location>
</feature>
<feature type="region of interest" description="Disordered" evidence="1">
    <location>
        <begin position="266"/>
        <end position="329"/>
    </location>
</feature>
<keyword evidence="4" id="KW-1185">Reference proteome</keyword>
<feature type="compositionally biased region" description="Gly residues" evidence="1">
    <location>
        <begin position="70"/>
        <end position="80"/>
    </location>
</feature>
<dbReference type="OrthoDB" id="338816at2759"/>
<evidence type="ECO:0000259" key="2">
    <source>
        <dbReference type="Pfam" id="PF06221"/>
    </source>
</evidence>
<accession>A0A2B7WI50</accession>
<evidence type="ECO:0000313" key="3">
    <source>
        <dbReference type="EMBL" id="PGG96160.1"/>
    </source>
</evidence>
<feature type="domain" description="TRIP4/RQT4 C2HC5-type zinc finger" evidence="2">
    <location>
        <begin position="207"/>
        <end position="259"/>
    </location>
</feature>
<dbReference type="GO" id="GO:0072344">
    <property type="term" value="P:rescue of stalled ribosome"/>
    <property type="evidence" value="ECO:0007669"/>
    <property type="project" value="InterPro"/>
</dbReference>
<comment type="caution">
    <text evidence="3">The sequence shown here is derived from an EMBL/GenBank/DDBJ whole genome shotgun (WGS) entry which is preliminary data.</text>
</comment>
<dbReference type="SUPFAM" id="SSF57903">
    <property type="entry name" value="FYVE/PHD zinc finger"/>
    <property type="match status" value="1"/>
</dbReference>
<dbReference type="AlphaFoldDB" id="A0A2B7WI50"/>
<evidence type="ECO:0000256" key="1">
    <source>
        <dbReference type="SAM" id="MobiDB-lite"/>
    </source>
</evidence>
<evidence type="ECO:0000313" key="4">
    <source>
        <dbReference type="Proteomes" id="UP000224080"/>
    </source>
</evidence>
<dbReference type="PANTHER" id="PTHR12963">
    <property type="entry name" value="THYROID RECEPTOR INTERACTING PROTEIN RELATED"/>
    <property type="match status" value="1"/>
</dbReference>
<feature type="compositionally biased region" description="Low complexity" evidence="1">
    <location>
        <begin position="120"/>
        <end position="169"/>
    </location>
</feature>
<dbReference type="InterPro" id="IPR011011">
    <property type="entry name" value="Znf_FYVE_PHD"/>
</dbReference>
<dbReference type="EMBL" id="PDNC01000188">
    <property type="protein sequence ID" value="PGG96160.1"/>
    <property type="molecule type" value="Genomic_DNA"/>
</dbReference>
<dbReference type="STRING" id="2060905.A0A2B7WI50"/>
<gene>
    <name evidence="3" type="ORF">GX51_07964</name>
</gene>
<dbReference type="InterPro" id="IPR009349">
    <property type="entry name" value="TRIP4/RQT4_C2HC5_Znf"/>
</dbReference>
<feature type="compositionally biased region" description="Low complexity" evidence="1">
    <location>
        <begin position="309"/>
        <end position="319"/>
    </location>
</feature>